<dbReference type="AlphaFoldDB" id="A0A3B1B3H9"/>
<accession>A0A3B1B3H9</accession>
<sequence>MKKYNTKYWKVSLPDDWEVEEDDEVLAIFNPAGMGELQISAVKYDEPVSGNTLLDFSEEHIEAGAEPEEVTLGEFDGLVLDYELDGEYGCEWYLVSGSLFLFVTYVCDAGDEEQEHDVVEMILESLAVTAE</sequence>
<evidence type="ECO:0008006" key="2">
    <source>
        <dbReference type="Google" id="ProtNLM"/>
    </source>
</evidence>
<dbReference type="Gene3D" id="3.40.1000.10">
    <property type="entry name" value="Mog1/PsbP, alpha/beta/alpha sandwich"/>
    <property type="match status" value="1"/>
</dbReference>
<gene>
    <name evidence="1" type="ORF">MNBD_GAMMA25-891</name>
</gene>
<dbReference type="EMBL" id="UOFY01000028">
    <property type="protein sequence ID" value="VAX08671.1"/>
    <property type="molecule type" value="Genomic_DNA"/>
</dbReference>
<evidence type="ECO:0000313" key="1">
    <source>
        <dbReference type="EMBL" id="VAX08671.1"/>
    </source>
</evidence>
<reference evidence="1" key="1">
    <citation type="submission" date="2018-06" db="EMBL/GenBank/DDBJ databases">
        <authorList>
            <person name="Zhirakovskaya E."/>
        </authorList>
    </citation>
    <scope>NUCLEOTIDE SEQUENCE</scope>
</reference>
<name>A0A3B1B3H9_9ZZZZ</name>
<proteinExistence type="predicted"/>
<protein>
    <recommendedName>
        <fullName evidence="2">DUF3805 domain-containing protein</fullName>
    </recommendedName>
</protein>
<organism evidence="1">
    <name type="scientific">hydrothermal vent metagenome</name>
    <dbReference type="NCBI Taxonomy" id="652676"/>
    <lineage>
        <taxon>unclassified sequences</taxon>
        <taxon>metagenomes</taxon>
        <taxon>ecological metagenomes</taxon>
    </lineage>
</organism>